<name>Q0RAK8_FRAAA</name>
<keyword evidence="2" id="KW-1185">Reference proteome</keyword>
<sequence length="46" mass="5223">MAMDWTPAGAYRWFMRGDPTLVCRLHVDFARVASALCRAPRRSVSP</sequence>
<reference evidence="1 2" key="1">
    <citation type="journal article" date="2007" name="Genome Res.">
        <title>Genome characteristics of facultatively symbiotic Frankia sp. strains reflect host range and host plant biogeography.</title>
        <authorList>
            <person name="Normand P."/>
            <person name="Lapierre P."/>
            <person name="Tisa L.S."/>
            <person name="Gogarten J.P."/>
            <person name="Alloisio N."/>
            <person name="Bagnarol E."/>
            <person name="Bassi C.A."/>
            <person name="Berry A.M."/>
            <person name="Bickhart D.M."/>
            <person name="Choisne N."/>
            <person name="Couloux A."/>
            <person name="Cournoyer B."/>
            <person name="Cruveiller S."/>
            <person name="Daubin V."/>
            <person name="Demange N."/>
            <person name="Francino M.P."/>
            <person name="Goltsman E."/>
            <person name="Huang Y."/>
            <person name="Kopp O.R."/>
            <person name="Labarre L."/>
            <person name="Lapidus A."/>
            <person name="Lavire C."/>
            <person name="Marechal J."/>
            <person name="Martinez M."/>
            <person name="Mastronunzio J.E."/>
            <person name="Mullin B.C."/>
            <person name="Niemann J."/>
            <person name="Pujic P."/>
            <person name="Rawnsley T."/>
            <person name="Rouy Z."/>
            <person name="Schenowitz C."/>
            <person name="Sellstedt A."/>
            <person name="Tavares F."/>
            <person name="Tomkins J.P."/>
            <person name="Vallenet D."/>
            <person name="Valverde C."/>
            <person name="Wall L.G."/>
            <person name="Wang Y."/>
            <person name="Medigue C."/>
            <person name="Benson D.R."/>
        </authorList>
    </citation>
    <scope>NUCLEOTIDE SEQUENCE [LARGE SCALE GENOMIC DNA]</scope>
    <source>
        <strain evidence="2">DSM 45986 / CECT 9034 / ACN14a</strain>
    </source>
</reference>
<dbReference type="Proteomes" id="UP000000657">
    <property type="component" value="Chromosome"/>
</dbReference>
<dbReference type="HOGENOM" id="CLU_3183983_0_0_11"/>
<evidence type="ECO:0000313" key="1">
    <source>
        <dbReference type="EMBL" id="CAL29838.1"/>
    </source>
</evidence>
<evidence type="ECO:0000313" key="2">
    <source>
        <dbReference type="Proteomes" id="UP000000657"/>
    </source>
</evidence>
<accession>Q0RAK8</accession>
<proteinExistence type="predicted"/>
<dbReference type="EMBL" id="CT573213">
    <property type="protein sequence ID" value="CAL29838.1"/>
    <property type="molecule type" value="Genomic_DNA"/>
</dbReference>
<protein>
    <submittedName>
        <fullName evidence="1">Uncharacterized protein</fullName>
    </submittedName>
</protein>
<dbReference type="AlphaFoldDB" id="Q0RAK8"/>
<organism evidence="1 2">
    <name type="scientific">Frankia alni (strain DSM 45986 / CECT 9034 / ACN14a)</name>
    <dbReference type="NCBI Taxonomy" id="326424"/>
    <lineage>
        <taxon>Bacteria</taxon>
        <taxon>Bacillati</taxon>
        <taxon>Actinomycetota</taxon>
        <taxon>Actinomycetes</taxon>
        <taxon>Frankiales</taxon>
        <taxon>Frankiaceae</taxon>
        <taxon>Frankia</taxon>
    </lineage>
</organism>
<gene>
    <name evidence="1" type="ordered locus">FRAAL4815</name>
</gene>